<feature type="compositionally biased region" description="Polar residues" evidence="1">
    <location>
        <begin position="1160"/>
        <end position="1183"/>
    </location>
</feature>
<protein>
    <submittedName>
        <fullName evidence="2">Uncharacterized protein</fullName>
    </submittedName>
</protein>
<dbReference type="OrthoDB" id="410888at2759"/>
<evidence type="ECO:0000313" key="4">
    <source>
        <dbReference type="Proteomes" id="UP001152797"/>
    </source>
</evidence>
<organism evidence="2">
    <name type="scientific">Cladocopium goreaui</name>
    <dbReference type="NCBI Taxonomy" id="2562237"/>
    <lineage>
        <taxon>Eukaryota</taxon>
        <taxon>Sar</taxon>
        <taxon>Alveolata</taxon>
        <taxon>Dinophyceae</taxon>
        <taxon>Suessiales</taxon>
        <taxon>Symbiodiniaceae</taxon>
        <taxon>Cladocopium</taxon>
    </lineage>
</organism>
<reference evidence="3 4" key="2">
    <citation type="submission" date="2024-05" db="EMBL/GenBank/DDBJ databases">
        <authorList>
            <person name="Chen Y."/>
            <person name="Shah S."/>
            <person name="Dougan E. K."/>
            <person name="Thang M."/>
            <person name="Chan C."/>
        </authorList>
    </citation>
    <scope>NUCLEOTIDE SEQUENCE [LARGE SCALE GENOMIC DNA]</scope>
</reference>
<evidence type="ECO:0000256" key="1">
    <source>
        <dbReference type="SAM" id="MobiDB-lite"/>
    </source>
</evidence>
<dbReference type="EMBL" id="CAMXCT010003836">
    <property type="protein sequence ID" value="CAI4006500.1"/>
    <property type="molecule type" value="Genomic_DNA"/>
</dbReference>
<comment type="caution">
    <text evidence="2">The sequence shown here is derived from an EMBL/GenBank/DDBJ whole genome shotgun (WGS) entry which is preliminary data.</text>
</comment>
<feature type="region of interest" description="Disordered" evidence="1">
    <location>
        <begin position="1235"/>
        <end position="1278"/>
    </location>
</feature>
<accession>A0A9P1D9Z0</accession>
<dbReference type="EMBL" id="CAMXCT030003836">
    <property type="protein sequence ID" value="CAL4793812.1"/>
    <property type="molecule type" value="Genomic_DNA"/>
</dbReference>
<reference evidence="2" key="1">
    <citation type="submission" date="2022-10" db="EMBL/GenBank/DDBJ databases">
        <authorList>
            <person name="Chen Y."/>
            <person name="Dougan E. K."/>
            <person name="Chan C."/>
            <person name="Rhodes N."/>
            <person name="Thang M."/>
        </authorList>
    </citation>
    <scope>NUCLEOTIDE SEQUENCE</scope>
</reference>
<dbReference type="EMBL" id="CAMXCT020003836">
    <property type="protein sequence ID" value="CAL1159875.1"/>
    <property type="molecule type" value="Genomic_DNA"/>
</dbReference>
<gene>
    <name evidence="2" type="ORF">C1SCF055_LOCUS32137</name>
</gene>
<evidence type="ECO:0000313" key="3">
    <source>
        <dbReference type="EMBL" id="CAL4793812.1"/>
    </source>
</evidence>
<evidence type="ECO:0000313" key="2">
    <source>
        <dbReference type="EMBL" id="CAI4006500.1"/>
    </source>
</evidence>
<name>A0A9P1D9Z0_9DINO</name>
<proteinExistence type="predicted"/>
<keyword evidence="4" id="KW-1185">Reference proteome</keyword>
<feature type="region of interest" description="Disordered" evidence="1">
    <location>
        <begin position="1131"/>
        <end position="1198"/>
    </location>
</feature>
<sequence>MARLLAGVLANLDDEPSSRGGHARVRKSVFLKHCRNFARRARAAQQIELRLRTVADEYVENHAVRKSQVAWALGSQSVRSGHKVLKRSKTNVSGKGQYRVWTAQAMLRVTLGQSFIAAFTPKFQHHSLQNKSPTMCSTSSLAFWMSASTTHIGKVRSAVCELFCQQLEARCKKCQDAKPFMVSVSIEFDASSFKTRVRKGMIVADAKYHVLVQRGGLLVQWSETSKQLQHSMLPICPAVLEHEDAESLFKALQDKHPVDLFSWSNESTIFLLRLVCDRGPANLKTIRQGILQQRPRNCVVFSKTCDQHALNNSCEPLWRGMRILPDMFYTSGYFATGSTYFSLLRSAEAWVFAEGTVEVIFSAPDPAYRAMNELLVQLSSGEQNRDAGSLSEPAAELLRVDNGDWTHPTKLQHFCAGVFCCPNGIKETRAKLWSAILGYIFGVKATIPALSRWTTCGSSSRYYLRALGYHNILWHAFQLMHPTQKVRALEREFQESDESMPTSTFLKESDSTDFYRKVLRVKAFKAFQFLRNEHSLFQSLLCTIVMGKFERVMYTFMKWQRDDFELTEFPPLVRMLYPEDSPITQALASIKQLLTIGCIIATSPLTFQDVMHRLAHHHTIPENVWDYAFWLSVAAVGQLWRRFVFPYSLPPLCLGKLCDQRIDITEKESLASWYFSLPTCCRSQSFCQPLLNHAQDSKDLLPGAKLSGTLEACFRTPCANIQCENNFARAQSAKLATRGRSDHSSQLCGKHILAEMKACHLKDARRTAANAYFPKEEDDQVEPIQDCHQTDVGTCHSDVGTSTKRFNGYTLYWTERMSERLQLPGETADQCRLRVMAESKATWNSDPALRSEYRCKAQETNKSNKSQLVVASQAVNDGVMVNSRVAPMKELYLRPVVQTTASAGVGPLGIGDSRFGLSVQLLGDTVDATMGFVKKFNNEWLTRAGGTVVSSTDSFQTPMKLSCFEEFGFCWNTLNRENRERFFQIETHLLRFMQDFRKKFIHNKKNKGPNADIKHPLLIATKGNELHIDISKVWLLSAYSFSPYSADWWDCQLEMRDSHLVASPKWSGMMPCIVTHKQLAKDVALGAICSGDDWEWTICSEYTVDRTEIGLIHLQTHEDVQWEPIAGDDYLINASDDEDGEQHGSSSTAPTNLFLRTVGKTGSTRTTNSKTVVGQRRTYGQPTSSSHHHGASGGDAATAIPIDDVHNREADDVRVFDEHGAQDEDELTRAWRMSHETDEGQHVLSSSRPRQPHGQHQKASEAASASAPPRANQGEGGSVDFVLPDCGLRCAADGHVYSATLHAPLGRITEWKKNKPGHSVSFACKMHSKCRVVKSMATLPHNFQANSMRWMAAGLELTSRSQADEHMKMFDTAVMRPEL</sequence>
<dbReference type="Proteomes" id="UP001152797">
    <property type="component" value="Unassembled WGS sequence"/>
</dbReference>